<keyword evidence="2" id="KW-1185">Reference proteome</keyword>
<dbReference type="EMBL" id="FOJY01000044">
    <property type="protein sequence ID" value="SFB40759.1"/>
    <property type="molecule type" value="Genomic_DNA"/>
</dbReference>
<reference evidence="1 2" key="1">
    <citation type="submission" date="2016-10" db="EMBL/GenBank/DDBJ databases">
        <authorList>
            <person name="de Groot N.N."/>
        </authorList>
    </citation>
    <scope>NUCLEOTIDE SEQUENCE [LARGE SCALE GENOMIC DNA]</scope>
    <source>
        <strain evidence="1 2">DSM 5522</strain>
    </source>
</reference>
<protein>
    <submittedName>
        <fullName evidence="1">Uncharacterized protein</fullName>
    </submittedName>
</protein>
<accession>A0A1I1ARR1</accession>
<gene>
    <name evidence="1" type="ORF">SAMN05216249_1441</name>
</gene>
<sequence>AILLGNLIENWSNYYDSIIALPLEDVSWKLSLVGKNDNMYKNDCLVFGEYIKNHMLPSVGL</sequence>
<dbReference type="AlphaFoldDB" id="A0A1I1ARR1"/>
<proteinExistence type="predicted"/>
<evidence type="ECO:0000313" key="2">
    <source>
        <dbReference type="Proteomes" id="UP000198838"/>
    </source>
</evidence>
<evidence type="ECO:0000313" key="1">
    <source>
        <dbReference type="EMBL" id="SFB40759.1"/>
    </source>
</evidence>
<dbReference type="RefSeq" id="WP_177205737.1">
    <property type="nucleotide sequence ID" value="NZ_FOJY01000044.1"/>
</dbReference>
<name>A0A1I1ARR1_9FIRM</name>
<feature type="non-terminal residue" evidence="1">
    <location>
        <position position="1"/>
    </location>
</feature>
<dbReference type="Proteomes" id="UP000198838">
    <property type="component" value="Unassembled WGS sequence"/>
</dbReference>
<organism evidence="1 2">
    <name type="scientific">Acetitomaculum ruminis DSM 5522</name>
    <dbReference type="NCBI Taxonomy" id="1120918"/>
    <lineage>
        <taxon>Bacteria</taxon>
        <taxon>Bacillati</taxon>
        <taxon>Bacillota</taxon>
        <taxon>Clostridia</taxon>
        <taxon>Lachnospirales</taxon>
        <taxon>Lachnospiraceae</taxon>
        <taxon>Acetitomaculum</taxon>
    </lineage>
</organism>